<comment type="subunit">
    <text evidence="11">Homodimer.</text>
</comment>
<dbReference type="InterPro" id="IPR002307">
    <property type="entry name" value="Tyr-tRNA-ligase"/>
</dbReference>
<comment type="similarity">
    <text evidence="10 11">Belongs to the class-I aminoacyl-tRNA synthetase family. TyrS type 1 subfamily.</text>
</comment>
<dbReference type="GO" id="GO:0004831">
    <property type="term" value="F:tyrosine-tRNA ligase activity"/>
    <property type="evidence" value="ECO:0007669"/>
    <property type="project" value="UniProtKB-UniRule"/>
</dbReference>
<dbReference type="InterPro" id="IPR054608">
    <property type="entry name" value="SYY-like_C"/>
</dbReference>
<dbReference type="GO" id="GO:0042803">
    <property type="term" value="F:protein homodimerization activity"/>
    <property type="evidence" value="ECO:0007669"/>
    <property type="project" value="UniProtKB-ARBA"/>
</dbReference>
<dbReference type="CDD" id="cd00805">
    <property type="entry name" value="TyrRS_core"/>
    <property type="match status" value="1"/>
</dbReference>
<keyword evidence="2 11" id="KW-0963">Cytoplasm</keyword>
<dbReference type="PANTHER" id="PTHR11766">
    <property type="entry name" value="TYROSYL-TRNA SYNTHETASE"/>
    <property type="match status" value="1"/>
</dbReference>
<dbReference type="GO" id="GO:0006437">
    <property type="term" value="P:tyrosyl-tRNA aminoacylation"/>
    <property type="evidence" value="ECO:0007669"/>
    <property type="project" value="UniProtKB-UniRule"/>
</dbReference>
<keyword evidence="3 11" id="KW-0436">Ligase</keyword>
<dbReference type="Pfam" id="PF22421">
    <property type="entry name" value="SYY_C-terminal"/>
    <property type="match status" value="1"/>
</dbReference>
<dbReference type="InterPro" id="IPR024088">
    <property type="entry name" value="Tyr-tRNA-ligase_bac-type"/>
</dbReference>
<keyword evidence="7 11" id="KW-0648">Protein biosynthesis</keyword>
<dbReference type="InterPro" id="IPR024107">
    <property type="entry name" value="Tyr-tRNA-ligase_bac_1"/>
</dbReference>
<dbReference type="STRING" id="659014.SAMN04487996_12677"/>
<keyword evidence="4 11" id="KW-0547">Nucleotide-binding</keyword>
<evidence type="ECO:0000256" key="11">
    <source>
        <dbReference type="HAMAP-Rule" id="MF_02006"/>
    </source>
</evidence>
<evidence type="ECO:0000313" key="14">
    <source>
        <dbReference type="EMBL" id="SDG97924.1"/>
    </source>
</evidence>
<dbReference type="AlphaFoldDB" id="A0A1G7YNF6"/>
<proteinExistence type="inferred from homology"/>
<dbReference type="GO" id="GO:0005829">
    <property type="term" value="C:cytosol"/>
    <property type="evidence" value="ECO:0007669"/>
    <property type="project" value="TreeGrafter"/>
</dbReference>
<dbReference type="SUPFAM" id="SSF52374">
    <property type="entry name" value="Nucleotidylyl transferase"/>
    <property type="match status" value="1"/>
</dbReference>
<dbReference type="Proteomes" id="UP000198748">
    <property type="component" value="Unassembled WGS sequence"/>
</dbReference>
<gene>
    <name evidence="11" type="primary">tyrS</name>
    <name evidence="14" type="ORF">SAMN04487996_12677</name>
</gene>
<feature type="short sequence motif" description="'KMSKS' region" evidence="11">
    <location>
        <begin position="234"/>
        <end position="238"/>
    </location>
</feature>
<evidence type="ECO:0000256" key="5">
    <source>
        <dbReference type="ARBA" id="ARBA00022840"/>
    </source>
</evidence>
<keyword evidence="8 11" id="KW-0030">Aminoacyl-tRNA synthetase</keyword>
<evidence type="ECO:0000256" key="10">
    <source>
        <dbReference type="ARBA" id="ARBA00060965"/>
    </source>
</evidence>
<dbReference type="GO" id="GO:0005524">
    <property type="term" value="F:ATP binding"/>
    <property type="evidence" value="ECO:0007669"/>
    <property type="project" value="UniProtKB-UniRule"/>
</dbReference>
<evidence type="ECO:0000256" key="1">
    <source>
        <dbReference type="ARBA" id="ARBA00004496"/>
    </source>
</evidence>
<dbReference type="CDD" id="cd00165">
    <property type="entry name" value="S4"/>
    <property type="match status" value="1"/>
</dbReference>
<dbReference type="PRINTS" id="PR01040">
    <property type="entry name" value="TRNASYNTHTYR"/>
</dbReference>
<dbReference type="InterPro" id="IPR002305">
    <property type="entry name" value="aa-tRNA-synth_Ic"/>
</dbReference>
<evidence type="ECO:0000256" key="8">
    <source>
        <dbReference type="ARBA" id="ARBA00023146"/>
    </source>
</evidence>
<comment type="subcellular location">
    <subcellularLocation>
        <location evidence="1 11">Cytoplasm</location>
    </subcellularLocation>
</comment>
<sequence length="433" mass="49188">MAIDFIEELRWRGMLHDMMPGTHEQLQKEMTCGYIGFDPTAPSLHIGNLATIMLLVHFQRAGHKPIALIGGATGMIGDPSFKAAERSFLDEDTLRINQEGIRKQLESFLDFNSGENSAEMVNNYDWFKDIGFLQFLRDAGKYLSVNYMMSKDSVKKRLETGISFTEFSYQLLQGYDFYHLYKTKNVRLQMGGSDQWGNITTGTEIIRRKEGDDEDYFKAYALTTPLVTKADGSKFGKSEGGNIWLDPERTSPYQFYQFWLNQSDDDMPRYLRVFSLKGRDEIEALETSHAAEPHLRIMQKALASELTIRIHSQKALDLVLKASEVLYGKATLETLQSIEVDEFDTIFDGVPQTEITRAEWNECANITDLVSTVTRGEVYASKSEARRAIQQNAVSVNKSKVSSAEQALSEFALLQDRFLLISKGKKNHLIKVI</sequence>
<evidence type="ECO:0000256" key="9">
    <source>
        <dbReference type="ARBA" id="ARBA00048248"/>
    </source>
</evidence>
<dbReference type="GO" id="GO:0003723">
    <property type="term" value="F:RNA binding"/>
    <property type="evidence" value="ECO:0007669"/>
    <property type="project" value="UniProtKB-KW"/>
</dbReference>
<dbReference type="PANTHER" id="PTHR11766:SF0">
    <property type="entry name" value="TYROSINE--TRNA LIGASE, MITOCHONDRIAL"/>
    <property type="match status" value="1"/>
</dbReference>
<dbReference type="NCBIfam" id="TIGR00234">
    <property type="entry name" value="tyrS"/>
    <property type="match status" value="1"/>
</dbReference>
<feature type="binding site" evidence="11">
    <location>
        <position position="169"/>
    </location>
    <ligand>
        <name>L-tyrosine</name>
        <dbReference type="ChEBI" id="CHEBI:58315"/>
    </ligand>
</feature>
<keyword evidence="5 11" id="KW-0067">ATP-binding</keyword>
<feature type="binding site" evidence="11">
    <location>
        <position position="173"/>
    </location>
    <ligand>
        <name>L-tyrosine</name>
        <dbReference type="ChEBI" id="CHEBI:58315"/>
    </ligand>
</feature>
<feature type="binding site" evidence="11">
    <location>
        <position position="34"/>
    </location>
    <ligand>
        <name>L-tyrosine</name>
        <dbReference type="ChEBI" id="CHEBI:58315"/>
    </ligand>
</feature>
<evidence type="ECO:0000256" key="6">
    <source>
        <dbReference type="ARBA" id="ARBA00022884"/>
    </source>
</evidence>
<dbReference type="InterPro" id="IPR014729">
    <property type="entry name" value="Rossmann-like_a/b/a_fold"/>
</dbReference>
<evidence type="ECO:0000256" key="2">
    <source>
        <dbReference type="ARBA" id="ARBA00022490"/>
    </source>
</evidence>
<comment type="catalytic activity">
    <reaction evidence="9 11">
        <text>tRNA(Tyr) + L-tyrosine + ATP = L-tyrosyl-tRNA(Tyr) + AMP + diphosphate + H(+)</text>
        <dbReference type="Rhea" id="RHEA:10220"/>
        <dbReference type="Rhea" id="RHEA-COMP:9706"/>
        <dbReference type="Rhea" id="RHEA-COMP:9707"/>
        <dbReference type="ChEBI" id="CHEBI:15378"/>
        <dbReference type="ChEBI" id="CHEBI:30616"/>
        <dbReference type="ChEBI" id="CHEBI:33019"/>
        <dbReference type="ChEBI" id="CHEBI:58315"/>
        <dbReference type="ChEBI" id="CHEBI:78442"/>
        <dbReference type="ChEBI" id="CHEBI:78536"/>
        <dbReference type="ChEBI" id="CHEBI:456215"/>
        <dbReference type="EC" id="6.1.1.1"/>
    </reaction>
</comment>
<dbReference type="PROSITE" id="PS50889">
    <property type="entry name" value="S4"/>
    <property type="match status" value="1"/>
</dbReference>
<dbReference type="PROSITE" id="PS00178">
    <property type="entry name" value="AA_TRNA_LIGASE_I"/>
    <property type="match status" value="1"/>
</dbReference>
<dbReference type="Gene3D" id="3.40.50.620">
    <property type="entry name" value="HUPs"/>
    <property type="match status" value="1"/>
</dbReference>
<dbReference type="Gene3D" id="3.10.290.10">
    <property type="entry name" value="RNA-binding S4 domain"/>
    <property type="match status" value="1"/>
</dbReference>
<dbReference type="EMBL" id="FNAN01000026">
    <property type="protein sequence ID" value="SDG97924.1"/>
    <property type="molecule type" value="Genomic_DNA"/>
</dbReference>
<dbReference type="Gene3D" id="1.10.240.10">
    <property type="entry name" value="Tyrosyl-Transfer RNA Synthetase"/>
    <property type="match status" value="1"/>
</dbReference>
<evidence type="ECO:0000313" key="15">
    <source>
        <dbReference type="Proteomes" id="UP000198748"/>
    </source>
</evidence>
<reference evidence="15" key="1">
    <citation type="submission" date="2016-10" db="EMBL/GenBank/DDBJ databases">
        <authorList>
            <person name="Varghese N."/>
            <person name="Submissions S."/>
        </authorList>
    </citation>
    <scope>NUCLEOTIDE SEQUENCE [LARGE SCALE GENOMIC DNA]</scope>
    <source>
        <strain evidence="15">DSM 25329</strain>
    </source>
</reference>
<dbReference type="FunFam" id="3.40.50.620:FF:000008">
    <property type="entry name" value="Tyrosine--tRNA ligase"/>
    <property type="match status" value="1"/>
</dbReference>
<dbReference type="FunFam" id="1.10.240.10:FF:000001">
    <property type="entry name" value="Tyrosine--tRNA ligase"/>
    <property type="match status" value="1"/>
</dbReference>
<dbReference type="InterPro" id="IPR001412">
    <property type="entry name" value="aa-tRNA-synth_I_CS"/>
</dbReference>
<feature type="binding site" evidence="11">
    <location>
        <position position="237"/>
    </location>
    <ligand>
        <name>ATP</name>
        <dbReference type="ChEBI" id="CHEBI:30616"/>
    </ligand>
</feature>
<feature type="domain" description="Tyrosine--tRNA ligase SYY-like C-terminal" evidence="13">
    <location>
        <begin position="342"/>
        <end position="429"/>
    </location>
</feature>
<evidence type="ECO:0000256" key="4">
    <source>
        <dbReference type="ARBA" id="ARBA00022741"/>
    </source>
</evidence>
<feature type="short sequence motif" description="'HIGH' region" evidence="11">
    <location>
        <begin position="39"/>
        <end position="48"/>
    </location>
</feature>
<evidence type="ECO:0000256" key="3">
    <source>
        <dbReference type="ARBA" id="ARBA00022598"/>
    </source>
</evidence>
<comment type="function">
    <text evidence="11">Catalyzes the attachment of tyrosine to tRNA(Tyr) in a two-step reaction: tyrosine is first activated by ATP to form Tyr-AMP and then transferred to the acceptor end of tRNA(Tyr).</text>
</comment>
<dbReference type="InterPro" id="IPR036986">
    <property type="entry name" value="S4_RNA-bd_sf"/>
</dbReference>
<evidence type="ECO:0000256" key="7">
    <source>
        <dbReference type="ARBA" id="ARBA00022917"/>
    </source>
</evidence>
<evidence type="ECO:0000259" key="13">
    <source>
        <dbReference type="Pfam" id="PF22421"/>
    </source>
</evidence>
<dbReference type="EC" id="6.1.1.1" evidence="11"/>
<keyword evidence="6 12" id="KW-0694">RNA-binding</keyword>
<accession>A0A1G7YNF6</accession>
<keyword evidence="15" id="KW-1185">Reference proteome</keyword>
<organism evidence="14 15">
    <name type="scientific">Dyadobacter soli</name>
    <dbReference type="NCBI Taxonomy" id="659014"/>
    <lineage>
        <taxon>Bacteria</taxon>
        <taxon>Pseudomonadati</taxon>
        <taxon>Bacteroidota</taxon>
        <taxon>Cytophagia</taxon>
        <taxon>Cytophagales</taxon>
        <taxon>Spirosomataceae</taxon>
        <taxon>Dyadobacter</taxon>
    </lineage>
</organism>
<dbReference type="Pfam" id="PF00579">
    <property type="entry name" value="tRNA-synt_1b"/>
    <property type="match status" value="1"/>
</dbReference>
<name>A0A1G7YNF6_9BACT</name>
<dbReference type="SUPFAM" id="SSF55174">
    <property type="entry name" value="Alpha-L RNA-binding motif"/>
    <property type="match status" value="1"/>
</dbReference>
<protein>
    <recommendedName>
        <fullName evidence="11">Tyrosine--tRNA ligase</fullName>
        <ecNumber evidence="11">6.1.1.1</ecNumber>
    </recommendedName>
    <alternativeName>
        <fullName evidence="11">Tyrosyl-tRNA synthetase</fullName>
        <shortName evidence="11">TyrRS</shortName>
    </alternativeName>
</protein>
<evidence type="ECO:0000256" key="12">
    <source>
        <dbReference type="PROSITE-ProRule" id="PRU00182"/>
    </source>
</evidence>
<dbReference type="HAMAP" id="MF_02006">
    <property type="entry name" value="Tyr_tRNA_synth_type1"/>
    <property type="match status" value="1"/>
</dbReference>